<evidence type="ECO:0000313" key="5">
    <source>
        <dbReference type="Proteomes" id="UP000479000"/>
    </source>
</evidence>
<gene>
    <name evidence="4" type="ORF">NTEN_LOCUS9425</name>
</gene>
<dbReference type="OrthoDB" id="659at2759"/>
<feature type="domain" description="Sulfatase-modifying factor enzyme-like" evidence="3">
    <location>
        <begin position="77"/>
        <end position="356"/>
    </location>
</feature>
<dbReference type="PANTHER" id="PTHR23150">
    <property type="entry name" value="SULFATASE MODIFYING FACTOR 1, 2"/>
    <property type="match status" value="1"/>
</dbReference>
<dbReference type="InterPro" id="IPR005532">
    <property type="entry name" value="SUMF_dom"/>
</dbReference>
<accession>A0A6H5GLH6</accession>
<keyword evidence="5" id="KW-1185">Reference proteome</keyword>
<keyword evidence="2" id="KW-0732">Signal</keyword>
<evidence type="ECO:0000256" key="1">
    <source>
        <dbReference type="ARBA" id="ARBA00005310"/>
    </source>
</evidence>
<dbReference type="InterPro" id="IPR042095">
    <property type="entry name" value="SUMF_sf"/>
</dbReference>
<dbReference type="PANTHER" id="PTHR23150:SF19">
    <property type="entry name" value="FORMYLGLYCINE-GENERATING ENZYME"/>
    <property type="match status" value="1"/>
</dbReference>
<dbReference type="Proteomes" id="UP000479000">
    <property type="component" value="Unassembled WGS sequence"/>
</dbReference>
<evidence type="ECO:0000313" key="4">
    <source>
        <dbReference type="EMBL" id="CAB0003948.1"/>
    </source>
</evidence>
<comment type="similarity">
    <text evidence="1">Belongs to the sulfatase-modifying factor family.</text>
</comment>
<dbReference type="Gene3D" id="3.90.1580.10">
    <property type="entry name" value="paralog of FGE (formylglycine-generating enzyme)"/>
    <property type="match status" value="1"/>
</dbReference>
<dbReference type="AlphaFoldDB" id="A0A6H5GLH6"/>
<dbReference type="InterPro" id="IPR051043">
    <property type="entry name" value="Sulfatase_Mod_Factor_Kinase"/>
</dbReference>
<reference evidence="4 5" key="1">
    <citation type="submission" date="2020-02" db="EMBL/GenBank/DDBJ databases">
        <authorList>
            <person name="Ferguson B K."/>
        </authorList>
    </citation>
    <scope>NUCLEOTIDE SEQUENCE [LARGE SCALE GENOMIC DNA]</scope>
</reference>
<proteinExistence type="inferred from homology"/>
<protein>
    <recommendedName>
        <fullName evidence="3">Sulfatase-modifying factor enzyme-like domain-containing protein</fullName>
    </recommendedName>
</protein>
<feature type="signal peptide" evidence="2">
    <location>
        <begin position="1"/>
        <end position="28"/>
    </location>
</feature>
<dbReference type="InterPro" id="IPR016187">
    <property type="entry name" value="CTDL_fold"/>
</dbReference>
<sequence>MHRERGLSKLYFVYQGFILLSSSSLSSADCGCSKISRKNVKLPYYFHGFEKNSTATCDFPSYEKIMETAGSYPRKGKMVLVKSGKFIMGNNDEDVYWQDGEDPERMVEVNSFWMDETAVTNEAFSVFVEETKYVTLAEKFNDSMLFLHQLTEEGKQAKLGTPVAGVPWWVLANATNWRQPYGPGSSWEALRDHPVVHVSWDDAVEYCKWAGKRLPTEAEWEFACRGGKTKKKFPWGNKLMPYGKHWMNVWQGSFPIDNTAEDGFTFTGPVRSYPKNDFGLFEMTGNVWEWVEDWWTNKHEKGTLKNPKGPKSGKDKVKKGGSFLCHRSYCHRYRCSARHFNTPDTSSSNMGFRCVRNT</sequence>
<name>A0A6H5GLH6_9HEMI</name>
<dbReference type="EMBL" id="CADCXU010014231">
    <property type="protein sequence ID" value="CAB0003948.1"/>
    <property type="molecule type" value="Genomic_DNA"/>
</dbReference>
<organism evidence="4 5">
    <name type="scientific">Nesidiocoris tenuis</name>
    <dbReference type="NCBI Taxonomy" id="355587"/>
    <lineage>
        <taxon>Eukaryota</taxon>
        <taxon>Metazoa</taxon>
        <taxon>Ecdysozoa</taxon>
        <taxon>Arthropoda</taxon>
        <taxon>Hexapoda</taxon>
        <taxon>Insecta</taxon>
        <taxon>Pterygota</taxon>
        <taxon>Neoptera</taxon>
        <taxon>Paraneoptera</taxon>
        <taxon>Hemiptera</taxon>
        <taxon>Heteroptera</taxon>
        <taxon>Panheteroptera</taxon>
        <taxon>Cimicomorpha</taxon>
        <taxon>Miridae</taxon>
        <taxon>Dicyphina</taxon>
        <taxon>Nesidiocoris</taxon>
    </lineage>
</organism>
<dbReference type="GO" id="GO:0005783">
    <property type="term" value="C:endoplasmic reticulum"/>
    <property type="evidence" value="ECO:0007669"/>
    <property type="project" value="TreeGrafter"/>
</dbReference>
<evidence type="ECO:0000259" key="3">
    <source>
        <dbReference type="Pfam" id="PF03781"/>
    </source>
</evidence>
<dbReference type="GO" id="GO:0120147">
    <property type="term" value="F:formylglycine-generating oxidase activity"/>
    <property type="evidence" value="ECO:0007669"/>
    <property type="project" value="TreeGrafter"/>
</dbReference>
<feature type="chain" id="PRO_5026296158" description="Sulfatase-modifying factor enzyme-like domain-containing protein" evidence="2">
    <location>
        <begin position="29"/>
        <end position="358"/>
    </location>
</feature>
<evidence type="ECO:0000256" key="2">
    <source>
        <dbReference type="SAM" id="SignalP"/>
    </source>
</evidence>
<dbReference type="SUPFAM" id="SSF56436">
    <property type="entry name" value="C-type lectin-like"/>
    <property type="match status" value="1"/>
</dbReference>
<dbReference type="Pfam" id="PF03781">
    <property type="entry name" value="FGE-sulfatase"/>
    <property type="match status" value="1"/>
</dbReference>